<keyword evidence="7 8" id="KW-0449">Lipoprotein</keyword>
<keyword evidence="5 8" id="KW-0564">Palmitate</keyword>
<comment type="caution">
    <text evidence="10">The sequence shown here is derived from an EMBL/GenBank/DDBJ whole genome shotgun (WGS) entry which is preliminary data.</text>
</comment>
<keyword evidence="6 8" id="KW-0998">Cell outer membrane</keyword>
<dbReference type="InterPro" id="IPR007443">
    <property type="entry name" value="LpoA"/>
</dbReference>
<dbReference type="Gene3D" id="3.40.50.2300">
    <property type="match status" value="2"/>
</dbReference>
<dbReference type="GO" id="GO:0031241">
    <property type="term" value="C:periplasmic side of cell outer membrane"/>
    <property type="evidence" value="ECO:0007669"/>
    <property type="project" value="UniProtKB-UniRule"/>
</dbReference>
<evidence type="ECO:0000313" key="10">
    <source>
        <dbReference type="EMBL" id="MBK4715166.1"/>
    </source>
</evidence>
<evidence type="ECO:0000256" key="3">
    <source>
        <dbReference type="ARBA" id="ARBA00022984"/>
    </source>
</evidence>
<gene>
    <name evidence="8" type="primary">lpoA</name>
    <name evidence="10" type="ORF">JJB97_07460</name>
</gene>
<evidence type="ECO:0000256" key="5">
    <source>
        <dbReference type="ARBA" id="ARBA00023139"/>
    </source>
</evidence>
<dbReference type="RefSeq" id="WP_238713401.1">
    <property type="nucleotide sequence ID" value="NZ_JAEPBH010000015.1"/>
</dbReference>
<dbReference type="HAMAP" id="MF_01890">
    <property type="entry name" value="LpoA"/>
    <property type="match status" value="1"/>
</dbReference>
<dbReference type="InterPro" id="IPR011990">
    <property type="entry name" value="TPR-like_helical_dom_sf"/>
</dbReference>
<organism evidence="10 11">
    <name type="scientific">Tenebrionibacter intestinalis</name>
    <dbReference type="NCBI Taxonomy" id="2799638"/>
    <lineage>
        <taxon>Bacteria</taxon>
        <taxon>Pseudomonadati</taxon>
        <taxon>Pseudomonadota</taxon>
        <taxon>Gammaproteobacteria</taxon>
        <taxon>Enterobacterales</taxon>
        <taxon>Enterobacteriaceae</taxon>
        <taxon>Tenebrionibacter/Tenebrionicola group</taxon>
        <taxon>Tenebrionibacter</taxon>
    </lineage>
</organism>
<dbReference type="GO" id="GO:0009252">
    <property type="term" value="P:peptidoglycan biosynthetic process"/>
    <property type="evidence" value="ECO:0007669"/>
    <property type="project" value="UniProtKB-UniRule"/>
</dbReference>
<comment type="subcellular location">
    <subcellularLocation>
        <location evidence="8">Cell outer membrane</location>
        <topology evidence="8">Lipid-anchor</topology>
        <orientation evidence="8">Periplasmic side</orientation>
    </subcellularLocation>
</comment>
<keyword evidence="3 8" id="KW-0573">Peptidoglycan synthesis</keyword>
<dbReference type="SUPFAM" id="SSF53822">
    <property type="entry name" value="Periplasmic binding protein-like I"/>
    <property type="match status" value="1"/>
</dbReference>
<evidence type="ECO:0000313" key="11">
    <source>
        <dbReference type="Proteomes" id="UP000659047"/>
    </source>
</evidence>
<dbReference type="Proteomes" id="UP000659047">
    <property type="component" value="Unassembled WGS sequence"/>
</dbReference>
<comment type="function">
    <text evidence="8">Regulator of peptidoglycan synthesis that is essential for the function of penicillin-binding protein 1A (PBP1a).</text>
</comment>
<dbReference type="PROSITE" id="PS51257">
    <property type="entry name" value="PROKAR_LIPOPROTEIN"/>
    <property type="match status" value="1"/>
</dbReference>
<keyword evidence="4 8" id="KW-0472">Membrane</keyword>
<dbReference type="PANTHER" id="PTHR38038:SF1">
    <property type="entry name" value="PENICILLIN-BINDING PROTEIN ACTIVATOR LPOA"/>
    <property type="match status" value="1"/>
</dbReference>
<keyword evidence="11" id="KW-1185">Reference proteome</keyword>
<dbReference type="PANTHER" id="PTHR38038">
    <property type="entry name" value="PENICILLIN-BINDING PROTEIN ACTIVATOR LPOA"/>
    <property type="match status" value="1"/>
</dbReference>
<feature type="compositionally biased region" description="Polar residues" evidence="9">
    <location>
        <begin position="288"/>
        <end position="299"/>
    </location>
</feature>
<dbReference type="GO" id="GO:0030234">
    <property type="term" value="F:enzyme regulator activity"/>
    <property type="evidence" value="ECO:0007669"/>
    <property type="project" value="UniProtKB-UniRule"/>
</dbReference>
<comment type="similarity">
    <text evidence="8">Belongs to the LpoA family.</text>
</comment>
<name>A0A8K0V1U2_9ENTR</name>
<comment type="subunit">
    <text evidence="8">Interacts with PBP1a.</text>
</comment>
<evidence type="ECO:0000256" key="9">
    <source>
        <dbReference type="SAM" id="MobiDB-lite"/>
    </source>
</evidence>
<dbReference type="EMBL" id="JAEPBH010000015">
    <property type="protein sequence ID" value="MBK4715166.1"/>
    <property type="molecule type" value="Genomic_DNA"/>
</dbReference>
<accession>A0A8K0V1U2</accession>
<evidence type="ECO:0000256" key="8">
    <source>
        <dbReference type="HAMAP-Rule" id="MF_01890"/>
    </source>
</evidence>
<dbReference type="AlphaFoldDB" id="A0A8K0V1U2"/>
<evidence type="ECO:0000256" key="2">
    <source>
        <dbReference type="ARBA" id="ARBA00022960"/>
    </source>
</evidence>
<dbReference type="GO" id="GO:0008360">
    <property type="term" value="P:regulation of cell shape"/>
    <property type="evidence" value="ECO:0007669"/>
    <property type="project" value="UniProtKB-KW"/>
</dbReference>
<evidence type="ECO:0000256" key="1">
    <source>
        <dbReference type="ARBA" id="ARBA00022729"/>
    </source>
</evidence>
<sequence length="667" mass="71933">MVPSKIFRSKAGRCLPVLLAAMLFSGCGIQSKDQSASLLQADTQGNSAFYLQQMQQSRDDNRTNWQLLAIRALLKEGDNPQAIELYGKLPHGLSGQQGREYALLSAEIALLRQDYAGARTRLASINPDELEAPQQARYWQLQINASQGKPSLSLLRALIAQEPSLQGDAKQKNIDATWQALSAMPEEQARALVINARENTLQGWLDLQQIWFSKRNNLQALKAGIADWRIRYPQNPGATMLPGALNNLQNAHATTNIIALLLPLNGQAGVFGQALKRGFEDARNGLLQTSPSAADTQPTPAYAETPNGGDVVSPANAPVDELLENHSSVSPLQADSQPTPAASAAQTPAEVRVYDTTEQPVSQILAQAQRDGASLVVGPLLKPDVERMLTSNTPLNVLALNQPGHISNRANVCYFALSPEDEARDAAEHIWAQGYRRPLLLAPGNALGDRVTRAFANAWQQQGGDTVLQQRFGAQAELRSAINRGTGLTLTGTPVTTEREAPALADNASVPAQPLEAQDTPGNVDAVYIVATRSELALIKPMIAMRTGSRSSVQLYASSRSAQSGAGADFRLEMEGLEYSEIPALSGSNPAFQQQALAASRNDYSLARLYAMGADAWTLANQFVQIRQMPGHQIAGNTGTLIASDDCVIGRKMSWLKYQQGRIVAVN</sequence>
<dbReference type="Gene3D" id="1.25.40.10">
    <property type="entry name" value="Tetratricopeptide repeat domain"/>
    <property type="match status" value="1"/>
</dbReference>
<feature type="compositionally biased region" description="Low complexity" evidence="9">
    <location>
        <begin position="333"/>
        <end position="349"/>
    </location>
</feature>
<keyword evidence="1 8" id="KW-0732">Signal</keyword>
<dbReference type="InterPro" id="IPR028082">
    <property type="entry name" value="Peripla_BP_I"/>
</dbReference>
<evidence type="ECO:0000256" key="7">
    <source>
        <dbReference type="ARBA" id="ARBA00023288"/>
    </source>
</evidence>
<dbReference type="CDD" id="cd06339">
    <property type="entry name" value="PBP1_YraM_LppC_lipoprotein-like"/>
    <property type="match status" value="1"/>
</dbReference>
<protein>
    <recommendedName>
        <fullName evidence="8">Penicillin-binding protein activator LpoA</fullName>
        <shortName evidence="8">PBP activator LpoA</shortName>
    </recommendedName>
</protein>
<reference evidence="10" key="1">
    <citation type="submission" date="2021-01" db="EMBL/GenBank/DDBJ databases">
        <title>Intestinitalea alba gen. nov., sp. nov., a novel genus of the family Enterobacteriaceae, isolated from the gut of the plastic-eating mealworm Tenebrio molitor L.</title>
        <authorList>
            <person name="Yang Y."/>
        </authorList>
    </citation>
    <scope>NUCLEOTIDE SEQUENCE</scope>
    <source>
        <strain evidence="10">BIT-L3</strain>
    </source>
</reference>
<keyword evidence="2 8" id="KW-0133">Cell shape</keyword>
<evidence type="ECO:0000256" key="4">
    <source>
        <dbReference type="ARBA" id="ARBA00023136"/>
    </source>
</evidence>
<dbReference type="Pfam" id="PF04348">
    <property type="entry name" value="LppC"/>
    <property type="match status" value="2"/>
</dbReference>
<evidence type="ECO:0000256" key="6">
    <source>
        <dbReference type="ARBA" id="ARBA00023237"/>
    </source>
</evidence>
<proteinExistence type="inferred from homology"/>
<feature type="region of interest" description="Disordered" evidence="9">
    <location>
        <begin position="288"/>
        <end position="349"/>
    </location>
</feature>
<dbReference type="Gene3D" id="1.25.40.650">
    <property type="match status" value="1"/>
</dbReference>